<sequence length="282" mass="32926">MVDQIQEQNYISSVHLIEEYPRINSQSQAFQPTWCPLHDLCQPSYMHQQTQYSHSHNAYQRSLNHSQKHRIKQRINQRKRSRPRQSPNSNRSNRTSDSVSQVQLSTTYTLPMDVPFMVDYLQKTNYHENPTFFLHEIGHDLNVQSLFHPQNTNNFMINNDNNDQSFYENQPLLDLNSIFPPDMSGHNQISMPSNIDLYLMENQFNPATTLDYVQNNDYVDTIPMNINTSSDFLLYPPNHDVFPDAPITASSQIALPDYQLTHFLNKAPLTNDVQSFNYESSH</sequence>
<accession>A0A9N9GL13</accession>
<feature type="region of interest" description="Disordered" evidence="1">
    <location>
        <begin position="73"/>
        <end position="103"/>
    </location>
</feature>
<dbReference type="OrthoDB" id="2353002at2759"/>
<feature type="compositionally biased region" description="Basic residues" evidence="1">
    <location>
        <begin position="73"/>
        <end position="83"/>
    </location>
</feature>
<dbReference type="EMBL" id="CAJVQA010005331">
    <property type="protein sequence ID" value="CAG8618306.1"/>
    <property type="molecule type" value="Genomic_DNA"/>
</dbReference>
<dbReference type="Proteomes" id="UP000789759">
    <property type="component" value="Unassembled WGS sequence"/>
</dbReference>
<dbReference type="AlphaFoldDB" id="A0A9N9GL13"/>
<protein>
    <submittedName>
        <fullName evidence="2">6785_t:CDS:1</fullName>
    </submittedName>
</protein>
<evidence type="ECO:0000313" key="3">
    <source>
        <dbReference type="Proteomes" id="UP000789759"/>
    </source>
</evidence>
<name>A0A9N9GL13_9GLOM</name>
<evidence type="ECO:0000313" key="2">
    <source>
        <dbReference type="EMBL" id="CAG8618306.1"/>
    </source>
</evidence>
<comment type="caution">
    <text evidence="2">The sequence shown here is derived from an EMBL/GenBank/DDBJ whole genome shotgun (WGS) entry which is preliminary data.</text>
</comment>
<keyword evidence="3" id="KW-1185">Reference proteome</keyword>
<feature type="compositionally biased region" description="Low complexity" evidence="1">
    <location>
        <begin position="84"/>
        <end position="93"/>
    </location>
</feature>
<evidence type="ECO:0000256" key="1">
    <source>
        <dbReference type="SAM" id="MobiDB-lite"/>
    </source>
</evidence>
<gene>
    <name evidence="2" type="ORF">CPELLU_LOCUS7789</name>
</gene>
<proteinExistence type="predicted"/>
<reference evidence="2" key="1">
    <citation type="submission" date="2021-06" db="EMBL/GenBank/DDBJ databases">
        <authorList>
            <person name="Kallberg Y."/>
            <person name="Tangrot J."/>
            <person name="Rosling A."/>
        </authorList>
    </citation>
    <scope>NUCLEOTIDE SEQUENCE</scope>
    <source>
        <strain evidence="2">FL966</strain>
    </source>
</reference>
<organism evidence="2 3">
    <name type="scientific">Cetraspora pellucida</name>
    <dbReference type="NCBI Taxonomy" id="1433469"/>
    <lineage>
        <taxon>Eukaryota</taxon>
        <taxon>Fungi</taxon>
        <taxon>Fungi incertae sedis</taxon>
        <taxon>Mucoromycota</taxon>
        <taxon>Glomeromycotina</taxon>
        <taxon>Glomeromycetes</taxon>
        <taxon>Diversisporales</taxon>
        <taxon>Gigasporaceae</taxon>
        <taxon>Cetraspora</taxon>
    </lineage>
</organism>